<sequence>MHQPRSQHCIDQESPFGVDELFFSTTDRRGVVRFGNEVFVRVSKFKEDELIGKAHSIIRHPDMPRGVFRLFWQLLENDGTVAAYVKNRAKDGSYYWVMAFATMINDGHLSVRLKPTSQLLETVIGVYDRVRQIEIEAAEGGASKDEVSDIGLEAASREIQQLGFADYPSFMRYALSTEMASRRKVLAEGSPAPDAMSHHPRSGDAVIGDSSVASMLRCNQRCTRSLDRMLDSLAKIRTATTTIQAINQRMSQFSDKIGLVAINARVSADSAPREAIAVALAESESENREAIAAIHQSVDQLVDSLDALSFELSAAALQSETNTTFLRELHVHTDDANSEALGHVQLLTDQAGRCADDLIRRLQDADDWFAKLAKLTECLQRNAKTLRFVRMAGVKESASLDESHPFRGLFDVVNKHIQSTIDDCGELRSAARQARSSVAIMEDCKAQLIDDMASMNDQSAAFFQSACLA</sequence>
<dbReference type="CDD" id="cd00130">
    <property type="entry name" value="PAS"/>
    <property type="match status" value="1"/>
</dbReference>
<dbReference type="InterPro" id="IPR000014">
    <property type="entry name" value="PAS"/>
</dbReference>
<dbReference type="Pfam" id="PF08447">
    <property type="entry name" value="PAS_3"/>
    <property type="match status" value="1"/>
</dbReference>
<keyword evidence="2" id="KW-0675">Receptor</keyword>
<evidence type="ECO:0000313" key="2">
    <source>
        <dbReference type="EMBL" id="TWU61756.1"/>
    </source>
</evidence>
<dbReference type="AlphaFoldDB" id="A0A5C6FMH9"/>
<gene>
    <name evidence="2" type="primary">aer</name>
    <name evidence="2" type="ORF">V7x_34450</name>
</gene>
<organism evidence="2 3">
    <name type="scientific">Crateriforma conspicua</name>
    <dbReference type="NCBI Taxonomy" id="2527996"/>
    <lineage>
        <taxon>Bacteria</taxon>
        <taxon>Pseudomonadati</taxon>
        <taxon>Planctomycetota</taxon>
        <taxon>Planctomycetia</taxon>
        <taxon>Planctomycetales</taxon>
        <taxon>Planctomycetaceae</taxon>
        <taxon>Crateriforma</taxon>
    </lineage>
</organism>
<evidence type="ECO:0000313" key="3">
    <source>
        <dbReference type="Proteomes" id="UP000316476"/>
    </source>
</evidence>
<accession>A0A5C6FMH9</accession>
<dbReference type="NCBIfam" id="TIGR00229">
    <property type="entry name" value="sensory_box"/>
    <property type="match status" value="1"/>
</dbReference>
<dbReference type="SUPFAM" id="SSF55785">
    <property type="entry name" value="PYP-like sensor domain (PAS domain)"/>
    <property type="match status" value="1"/>
</dbReference>
<dbReference type="OrthoDB" id="266313at2"/>
<dbReference type="EMBL" id="SJPZ01000002">
    <property type="protein sequence ID" value="TWU61756.1"/>
    <property type="molecule type" value="Genomic_DNA"/>
</dbReference>
<dbReference type="Proteomes" id="UP000316476">
    <property type="component" value="Unassembled WGS sequence"/>
</dbReference>
<feature type="domain" description="PAS fold-3" evidence="1">
    <location>
        <begin position="36"/>
        <end position="107"/>
    </location>
</feature>
<dbReference type="Gene3D" id="3.30.450.20">
    <property type="entry name" value="PAS domain"/>
    <property type="match status" value="1"/>
</dbReference>
<protein>
    <submittedName>
        <fullName evidence="2">Aerotaxis receptor</fullName>
    </submittedName>
</protein>
<dbReference type="InterPro" id="IPR035965">
    <property type="entry name" value="PAS-like_dom_sf"/>
</dbReference>
<proteinExistence type="predicted"/>
<reference evidence="2 3" key="1">
    <citation type="submission" date="2019-02" db="EMBL/GenBank/DDBJ databases">
        <title>Deep-cultivation of Planctomycetes and their phenomic and genomic characterization uncovers novel biology.</title>
        <authorList>
            <person name="Wiegand S."/>
            <person name="Jogler M."/>
            <person name="Boedeker C."/>
            <person name="Pinto D."/>
            <person name="Vollmers J."/>
            <person name="Rivas-Marin E."/>
            <person name="Kohn T."/>
            <person name="Peeters S.H."/>
            <person name="Heuer A."/>
            <person name="Rast P."/>
            <person name="Oberbeckmann S."/>
            <person name="Bunk B."/>
            <person name="Jeske O."/>
            <person name="Meyerdierks A."/>
            <person name="Storesund J.E."/>
            <person name="Kallscheuer N."/>
            <person name="Luecker S."/>
            <person name="Lage O.M."/>
            <person name="Pohl T."/>
            <person name="Merkel B.J."/>
            <person name="Hornburger P."/>
            <person name="Mueller R.-W."/>
            <person name="Bruemmer F."/>
            <person name="Labrenz M."/>
            <person name="Spormann A.M."/>
            <person name="Op Den Camp H."/>
            <person name="Overmann J."/>
            <person name="Amann R."/>
            <person name="Jetten M.S.M."/>
            <person name="Mascher T."/>
            <person name="Medema M.H."/>
            <person name="Devos D.P."/>
            <person name="Kaster A.-K."/>
            <person name="Ovreas L."/>
            <person name="Rohde M."/>
            <person name="Galperin M.Y."/>
            <person name="Jogler C."/>
        </authorList>
    </citation>
    <scope>NUCLEOTIDE SEQUENCE [LARGE SCALE GENOMIC DNA]</scope>
    <source>
        <strain evidence="2 3">V7</strain>
    </source>
</reference>
<comment type="caution">
    <text evidence="2">The sequence shown here is derived from an EMBL/GenBank/DDBJ whole genome shotgun (WGS) entry which is preliminary data.</text>
</comment>
<dbReference type="RefSeq" id="WP_146414556.1">
    <property type="nucleotide sequence ID" value="NZ_SJPZ01000002.1"/>
</dbReference>
<name>A0A5C6FMH9_9PLAN</name>
<evidence type="ECO:0000259" key="1">
    <source>
        <dbReference type="Pfam" id="PF08447"/>
    </source>
</evidence>
<dbReference type="InterPro" id="IPR013655">
    <property type="entry name" value="PAS_fold_3"/>
</dbReference>